<organism evidence="1 2">
    <name type="scientific">Thalassiosira oceanica</name>
    <name type="common">Marine diatom</name>
    <dbReference type="NCBI Taxonomy" id="159749"/>
    <lineage>
        <taxon>Eukaryota</taxon>
        <taxon>Sar</taxon>
        <taxon>Stramenopiles</taxon>
        <taxon>Ochrophyta</taxon>
        <taxon>Bacillariophyta</taxon>
        <taxon>Coscinodiscophyceae</taxon>
        <taxon>Thalassiosirophycidae</taxon>
        <taxon>Thalassiosirales</taxon>
        <taxon>Thalassiosiraceae</taxon>
        <taxon>Thalassiosira</taxon>
    </lineage>
</organism>
<accession>K0RLS8</accession>
<sequence length="299" mass="33137">MTTTVIRVPKRNQRHWDRNNGGMSLKHMGDTVVVSDDSDIFKYEMLAKSLALLLFDTPATLTWSEQDRVSLTALVSFSNKTLSRYFRDVSVGLGRAVLKGQINPGDVIQQLETKCDCRDTETGTWVKAKSILITPKSAEDMRLVLRYLDHHDYLIELSVAASGHSVPRTVDLVDVTSLKILDLSSNKLVQAIEDWNGFVLGKLSRFPNLQYLILDKNGLGRNACDALATMLSRGSCNLLSLYLKDNDLDNGCVEVLTSSLRANTKLETLELNKNDQITSQEGGGLLFQLLGGRDTPTST</sequence>
<dbReference type="Gene3D" id="3.80.10.10">
    <property type="entry name" value="Ribonuclease Inhibitor"/>
    <property type="match status" value="1"/>
</dbReference>
<dbReference type="OrthoDB" id="120976at2759"/>
<gene>
    <name evidence="1" type="ORF">THAOC_27407</name>
</gene>
<dbReference type="InterPro" id="IPR032675">
    <property type="entry name" value="LRR_dom_sf"/>
</dbReference>
<proteinExistence type="predicted"/>
<feature type="non-terminal residue" evidence="1">
    <location>
        <position position="299"/>
    </location>
</feature>
<keyword evidence="2" id="KW-1185">Reference proteome</keyword>
<dbReference type="EMBL" id="AGNL01038263">
    <property type="protein sequence ID" value="EJK53209.1"/>
    <property type="molecule type" value="Genomic_DNA"/>
</dbReference>
<protein>
    <submittedName>
        <fullName evidence="1">Uncharacterized protein</fullName>
    </submittedName>
</protein>
<comment type="caution">
    <text evidence="1">The sequence shown here is derived from an EMBL/GenBank/DDBJ whole genome shotgun (WGS) entry which is preliminary data.</text>
</comment>
<dbReference type="Proteomes" id="UP000266841">
    <property type="component" value="Unassembled WGS sequence"/>
</dbReference>
<evidence type="ECO:0000313" key="2">
    <source>
        <dbReference type="Proteomes" id="UP000266841"/>
    </source>
</evidence>
<evidence type="ECO:0000313" key="1">
    <source>
        <dbReference type="EMBL" id="EJK53209.1"/>
    </source>
</evidence>
<dbReference type="AlphaFoldDB" id="K0RLS8"/>
<reference evidence="1 2" key="1">
    <citation type="journal article" date="2012" name="Genome Biol.">
        <title>Genome and low-iron response of an oceanic diatom adapted to chronic iron limitation.</title>
        <authorList>
            <person name="Lommer M."/>
            <person name="Specht M."/>
            <person name="Roy A.S."/>
            <person name="Kraemer L."/>
            <person name="Andreson R."/>
            <person name="Gutowska M.A."/>
            <person name="Wolf J."/>
            <person name="Bergner S.V."/>
            <person name="Schilhabel M.B."/>
            <person name="Klostermeier U.C."/>
            <person name="Beiko R.G."/>
            <person name="Rosenstiel P."/>
            <person name="Hippler M."/>
            <person name="Laroche J."/>
        </authorList>
    </citation>
    <scope>NUCLEOTIDE SEQUENCE [LARGE SCALE GENOMIC DNA]</scope>
    <source>
        <strain evidence="1 2">CCMP1005</strain>
    </source>
</reference>
<name>K0RLS8_THAOC</name>
<dbReference type="SUPFAM" id="SSF52047">
    <property type="entry name" value="RNI-like"/>
    <property type="match status" value="1"/>
</dbReference>